<keyword evidence="1" id="KW-0175">Coiled coil</keyword>
<comment type="caution">
    <text evidence="2">The sequence shown here is derived from an EMBL/GenBank/DDBJ whole genome shotgun (WGS) entry which is preliminary data.</text>
</comment>
<dbReference type="InterPro" id="IPR007060">
    <property type="entry name" value="FtsL/DivIC"/>
</dbReference>
<dbReference type="InterPro" id="IPR039076">
    <property type="entry name" value="DivIC"/>
</dbReference>
<sequence>MRRNHLFSERIPILTRKERKNSMKPTTTSLRLQRQVRIKRRLLACSVLVLLAGAYFGITLTKQYFQLKEAHKEQKSLHLALKEVKREEQRLQEELVRLNDDEYIADLARIEFFFSKEQEILFVLPKSKKP</sequence>
<dbReference type="Proteomes" id="UP001601059">
    <property type="component" value="Unassembled WGS sequence"/>
</dbReference>
<evidence type="ECO:0000313" key="3">
    <source>
        <dbReference type="Proteomes" id="UP001601059"/>
    </source>
</evidence>
<gene>
    <name evidence="2" type="ORF">ACFYKX_10465</name>
</gene>
<feature type="coiled-coil region" evidence="1">
    <location>
        <begin position="67"/>
        <end position="101"/>
    </location>
</feature>
<dbReference type="Pfam" id="PF04977">
    <property type="entry name" value="DivIC"/>
    <property type="match status" value="1"/>
</dbReference>
<dbReference type="PANTHER" id="PTHR40027">
    <property type="entry name" value="CELL DIVISION PROTEIN DIVIC"/>
    <property type="match status" value="1"/>
</dbReference>
<proteinExistence type="predicted"/>
<accession>A0ABW6KDS0</accession>
<name>A0ABW6KDS0_9BACI</name>
<keyword evidence="3" id="KW-1185">Reference proteome</keyword>
<reference evidence="2 3" key="1">
    <citation type="submission" date="2024-08" db="EMBL/GenBank/DDBJ databases">
        <title>Two novel Cytobacillus novel species.</title>
        <authorList>
            <person name="Liu G."/>
        </authorList>
    </citation>
    <scope>NUCLEOTIDE SEQUENCE [LARGE SCALE GENOMIC DNA]</scope>
    <source>
        <strain evidence="2 3">FJAT-54145</strain>
    </source>
</reference>
<dbReference type="EMBL" id="JBIACK010000004">
    <property type="protein sequence ID" value="MFE8701040.1"/>
    <property type="molecule type" value="Genomic_DNA"/>
</dbReference>
<dbReference type="PANTHER" id="PTHR40027:SF1">
    <property type="entry name" value="CELL DIVISION PROTEIN DIVIC"/>
    <property type="match status" value="1"/>
</dbReference>
<evidence type="ECO:0000256" key="1">
    <source>
        <dbReference type="SAM" id="Coils"/>
    </source>
</evidence>
<organism evidence="2 3">
    <name type="scientific">Cytobacillus spartinae</name>
    <dbReference type="NCBI Taxonomy" id="3299023"/>
    <lineage>
        <taxon>Bacteria</taxon>
        <taxon>Bacillati</taxon>
        <taxon>Bacillota</taxon>
        <taxon>Bacilli</taxon>
        <taxon>Bacillales</taxon>
        <taxon>Bacillaceae</taxon>
        <taxon>Cytobacillus</taxon>
    </lineage>
</organism>
<protein>
    <submittedName>
        <fullName evidence="2">Septum formation initiator family protein</fullName>
    </submittedName>
</protein>
<evidence type="ECO:0000313" key="2">
    <source>
        <dbReference type="EMBL" id="MFE8701040.1"/>
    </source>
</evidence>